<proteinExistence type="predicted"/>
<dbReference type="RefSeq" id="WP_283764716.1">
    <property type="nucleotide sequence ID" value="NZ_JAQPOK010000164.1"/>
</dbReference>
<organism evidence="1 2">
    <name type="scientific">Roseofilum halophilum BLCC-M91</name>
    <dbReference type="NCBI Taxonomy" id="3022259"/>
    <lineage>
        <taxon>Bacteria</taxon>
        <taxon>Bacillati</taxon>
        <taxon>Cyanobacteriota</taxon>
        <taxon>Cyanophyceae</taxon>
        <taxon>Desertifilales</taxon>
        <taxon>Desertifilaceae</taxon>
        <taxon>Roseofilum</taxon>
        <taxon>Roseofilum halophilum</taxon>
    </lineage>
</organism>
<keyword evidence="2" id="KW-1185">Reference proteome</keyword>
<accession>A0ABT7BQF4</accession>
<evidence type="ECO:0000313" key="2">
    <source>
        <dbReference type="Proteomes" id="UP001231370"/>
    </source>
</evidence>
<comment type="caution">
    <text evidence="1">The sequence shown here is derived from an EMBL/GenBank/DDBJ whole genome shotgun (WGS) entry which is preliminary data.</text>
</comment>
<protein>
    <submittedName>
        <fullName evidence="1">Uncharacterized protein</fullName>
    </submittedName>
</protein>
<dbReference type="EMBL" id="JAQPOK010000164">
    <property type="protein sequence ID" value="MDJ1181420.1"/>
    <property type="molecule type" value="Genomic_DNA"/>
</dbReference>
<name>A0ABT7BQF4_9CYAN</name>
<reference evidence="1 2" key="1">
    <citation type="submission" date="2023-01" db="EMBL/GenBank/DDBJ databases">
        <title>Novel diversity within Roseofilum (Cyanobacteria; Desertifilaceae) from marine benthic mats with descriptions of four novel species.</title>
        <authorList>
            <person name="Wang Y."/>
            <person name="Berthold D.E."/>
            <person name="Hu J."/>
            <person name="Lefler F.W."/>
            <person name="Laughinghouse H.D. IV."/>
        </authorList>
    </citation>
    <scope>NUCLEOTIDE SEQUENCE [LARGE SCALE GENOMIC DNA]</scope>
    <source>
        <strain evidence="1 2">BLCC-M91</strain>
    </source>
</reference>
<evidence type="ECO:0000313" key="1">
    <source>
        <dbReference type="EMBL" id="MDJ1181420.1"/>
    </source>
</evidence>
<gene>
    <name evidence="1" type="ORF">PJF56_21375</name>
</gene>
<sequence>MERGLLWLPLLAVFIGLTWAGWREYRKLQVYEDWAKDFERYKYDIYAALGQKGDRLTWGQPTVSGVINAQTLALSDLESLQLWVDGEQVRDEPPQGKMVTLALQLKGEKEPVTIPFTDARLAREWGNYLTQEWLQQHQEVEESSG</sequence>
<dbReference type="Proteomes" id="UP001231370">
    <property type="component" value="Unassembled WGS sequence"/>
</dbReference>